<evidence type="ECO:0000259" key="3">
    <source>
        <dbReference type="Pfam" id="PF18709"/>
    </source>
</evidence>
<dbReference type="GO" id="GO:0030488">
    <property type="term" value="P:tRNA methylation"/>
    <property type="evidence" value="ECO:0007669"/>
    <property type="project" value="TreeGrafter"/>
</dbReference>
<feature type="domain" description="G" evidence="2">
    <location>
        <begin position="49"/>
        <end position="156"/>
    </location>
</feature>
<dbReference type="GO" id="GO:0002098">
    <property type="term" value="P:tRNA wobble uridine modification"/>
    <property type="evidence" value="ECO:0007669"/>
    <property type="project" value="TreeGrafter"/>
</dbReference>
<comment type="caution">
    <text evidence="4">The sequence shown here is derived from an EMBL/GenBank/DDBJ whole genome shotgun (WGS) entry which is preliminary data.</text>
</comment>
<dbReference type="Pfam" id="PF18709">
    <property type="entry name" value="DLP_helical"/>
    <property type="match status" value="1"/>
</dbReference>
<feature type="domain" description="Dynamin-like helical" evidence="3">
    <location>
        <begin position="435"/>
        <end position="555"/>
    </location>
</feature>
<dbReference type="InterPro" id="IPR027417">
    <property type="entry name" value="P-loop_NTPase"/>
</dbReference>
<dbReference type="Gene3D" id="3.40.50.300">
    <property type="entry name" value="P-loop containing nucleotide triphosphate hydrolases"/>
    <property type="match status" value="1"/>
</dbReference>
<reference evidence="4 5" key="1">
    <citation type="submission" date="2011-04" db="EMBL/GenBank/DDBJ databases">
        <authorList>
            <person name="Muzny D."/>
            <person name="Qin X."/>
            <person name="Deng J."/>
            <person name="Jiang H."/>
            <person name="Liu Y."/>
            <person name="Qu J."/>
            <person name="Song X.-Z."/>
            <person name="Zhang L."/>
            <person name="Thornton R."/>
            <person name="Coyle M."/>
            <person name="Francisco L."/>
            <person name="Jackson L."/>
            <person name="Javaid M."/>
            <person name="Korchina V."/>
            <person name="Kovar C."/>
            <person name="Mata R."/>
            <person name="Mathew T."/>
            <person name="Ngo R."/>
            <person name="Nguyen L."/>
            <person name="Nguyen N."/>
            <person name="Okwuonu G."/>
            <person name="Ongeri F."/>
            <person name="Pham C."/>
            <person name="Simmons D."/>
            <person name="Wilczek-Boney K."/>
            <person name="Hale W."/>
            <person name="Jakkamsetti A."/>
            <person name="Pham P."/>
            <person name="Ruth R."/>
            <person name="San Lucas F."/>
            <person name="Warren J."/>
            <person name="Zhang J."/>
            <person name="Zhao Z."/>
            <person name="Zhou C."/>
            <person name="Zhu D."/>
            <person name="Lee S."/>
            <person name="Bess C."/>
            <person name="Blankenburg K."/>
            <person name="Forbes L."/>
            <person name="Fu Q."/>
            <person name="Gubbala S."/>
            <person name="Hirani K."/>
            <person name="Jayaseelan J.C."/>
            <person name="Lara F."/>
            <person name="Munidasa M."/>
            <person name="Palculict T."/>
            <person name="Patil S."/>
            <person name="Pu L.-L."/>
            <person name="Saada N."/>
            <person name="Tang L."/>
            <person name="Weissenberger G."/>
            <person name="Zhu Y."/>
            <person name="Hemphill L."/>
            <person name="Shang Y."/>
            <person name="Youmans B."/>
            <person name="Ayvaz T."/>
            <person name="Ross M."/>
            <person name="Santibanez J."/>
            <person name="Aqrawi P."/>
            <person name="Gross S."/>
            <person name="Joshi V."/>
            <person name="Fowler G."/>
            <person name="Nazareth L."/>
            <person name="Reid J."/>
            <person name="Worley K."/>
            <person name="Petrosino J."/>
            <person name="Highlander S."/>
            <person name="Gibbs R."/>
        </authorList>
    </citation>
    <scope>NUCLEOTIDE SEQUENCE [LARGE SCALE GENOMIC DNA]</scope>
    <source>
        <strain evidence="4 5">DSM 2778</strain>
    </source>
</reference>
<proteinExistence type="predicted"/>
<dbReference type="STRING" id="888060.HMPREF9081_0796"/>
<dbReference type="HOGENOM" id="CLU_466061_0_0_9"/>
<accession>F5RKL1</accession>
<dbReference type="PANTHER" id="PTHR42714:SF2">
    <property type="entry name" value="TRNA MODIFICATION GTPASE GTPBP3, MITOCHONDRIAL"/>
    <property type="match status" value="1"/>
</dbReference>
<evidence type="ECO:0000256" key="1">
    <source>
        <dbReference type="SAM" id="Coils"/>
    </source>
</evidence>
<dbReference type="CDD" id="cd00882">
    <property type="entry name" value="Ras_like_GTPase"/>
    <property type="match status" value="1"/>
</dbReference>
<dbReference type="GO" id="GO:0005829">
    <property type="term" value="C:cytosol"/>
    <property type="evidence" value="ECO:0007669"/>
    <property type="project" value="TreeGrafter"/>
</dbReference>
<feature type="coiled-coil region" evidence="1">
    <location>
        <begin position="536"/>
        <end position="570"/>
    </location>
</feature>
<keyword evidence="1" id="KW-0175">Coiled coil</keyword>
<name>F5RKL1_9FIRM</name>
<dbReference type="AlphaFoldDB" id="F5RKL1"/>
<dbReference type="Proteomes" id="UP000004067">
    <property type="component" value="Unassembled WGS sequence"/>
</dbReference>
<dbReference type="OrthoDB" id="6197209at2"/>
<dbReference type="InterPro" id="IPR006073">
    <property type="entry name" value="GTP-bd"/>
</dbReference>
<protein>
    <submittedName>
        <fullName evidence="4">GTPase</fullName>
    </submittedName>
</protein>
<dbReference type="InterPro" id="IPR040576">
    <property type="entry name" value="DLP_helical"/>
</dbReference>
<evidence type="ECO:0000259" key="2">
    <source>
        <dbReference type="Pfam" id="PF01926"/>
    </source>
</evidence>
<evidence type="ECO:0000313" key="4">
    <source>
        <dbReference type="EMBL" id="EGK60939.1"/>
    </source>
</evidence>
<feature type="coiled-coil region" evidence="1">
    <location>
        <begin position="316"/>
        <end position="343"/>
    </location>
</feature>
<keyword evidence="5" id="KW-1185">Reference proteome</keyword>
<dbReference type="PANTHER" id="PTHR42714">
    <property type="entry name" value="TRNA MODIFICATION GTPASE GTPBP3"/>
    <property type="match status" value="1"/>
</dbReference>
<organism evidence="4 5">
    <name type="scientific">Centipeda periodontii DSM 2778</name>
    <dbReference type="NCBI Taxonomy" id="888060"/>
    <lineage>
        <taxon>Bacteria</taxon>
        <taxon>Bacillati</taxon>
        <taxon>Bacillota</taxon>
        <taxon>Negativicutes</taxon>
        <taxon>Selenomonadales</taxon>
        <taxon>Selenomonadaceae</taxon>
        <taxon>Centipeda</taxon>
    </lineage>
</organism>
<dbReference type="SUPFAM" id="SSF52540">
    <property type="entry name" value="P-loop containing nucleoside triphosphate hydrolases"/>
    <property type="match status" value="1"/>
</dbReference>
<dbReference type="EMBL" id="AFHQ01000025">
    <property type="protein sequence ID" value="EGK60939.1"/>
    <property type="molecule type" value="Genomic_DNA"/>
</dbReference>
<dbReference type="Pfam" id="PF01926">
    <property type="entry name" value="MMR_HSR1"/>
    <property type="match status" value="1"/>
</dbReference>
<sequence length="576" mass="63295">MGMNAFVLSAYAERAESLLAQTRAAFTKLELPTEGLPADMRPDDGKIKLVFVGQYSAGKSSIIKMLSGIDTAIGAGITTGEAKAFDWNGMEIIDTPGIHTGLREDHDEITYDEIGHAALLVFVVTGEGFNPTMAEHFRQLAIEQKRGGSMVLVVNKMDRAAAGNSSEQQTIIRDDMRKVIAPYTPEDLYMSFLATKYYEMSCDEEDDELRRELIEESGHDAFVANLNNFVAKKGVSSRLLTPLRRLEQAIMSAPESSIEHEAYTGNQEIAKRKLRIIDDEAQDCERDVQDIAMRCQSEITGFGREVLRQIEHANSQEEAERVFEEADAKAQRLADEANAAAARALGVMAEHIGKETEELLASPFVRQVVAISHHAVALRDEERAADSVSVGDVMQKAGKQLATRSLKEGSQLATGNLMPWNVATSKLTEFSGSAMHSIVKSVGSTLGVKFAPWGAVSIARGAAMLGSVLGVVGVLYNIYSVFQGSEKREQAERESREAREKIRSGFSDGAQKVYSELMTAVRQRINEITAAEKASILEVQRQMEENRLRVQQQKEQLEGLLAQTRALIEEIGTTST</sequence>
<dbReference type="eggNOG" id="COG0699">
    <property type="taxonomic scope" value="Bacteria"/>
</dbReference>
<dbReference type="GO" id="GO:0005525">
    <property type="term" value="F:GTP binding"/>
    <property type="evidence" value="ECO:0007669"/>
    <property type="project" value="InterPro"/>
</dbReference>
<gene>
    <name evidence="4" type="ORF">HMPREF9081_0796</name>
</gene>
<evidence type="ECO:0000313" key="5">
    <source>
        <dbReference type="Proteomes" id="UP000004067"/>
    </source>
</evidence>